<keyword evidence="4 11" id="KW-0147">Chitin-binding</keyword>
<keyword evidence="11" id="KW-1015">Disulfide bond</keyword>
<dbReference type="Gene3D" id="3.30.60.10">
    <property type="entry name" value="Endochitinase-like"/>
    <property type="match status" value="1"/>
</dbReference>
<reference evidence="17 18" key="1">
    <citation type="journal article" date="2008" name="PLoS Genet.">
        <title>Genomic islands in the pathogenic filamentous fungus Aspergillus fumigatus.</title>
        <authorList>
            <person name="Fedorova N.D."/>
            <person name="Khaldi N."/>
            <person name="Joardar V.S."/>
            <person name="Maiti R."/>
            <person name="Amedeo P."/>
            <person name="Anderson M.J."/>
            <person name="Crabtree J."/>
            <person name="Silva J.C."/>
            <person name="Badger J.H."/>
            <person name="Albarraq A."/>
            <person name="Angiuoli S."/>
            <person name="Bussey H."/>
            <person name="Bowyer P."/>
            <person name="Cotty P.J."/>
            <person name="Dyer P.S."/>
            <person name="Egan A."/>
            <person name="Galens K."/>
            <person name="Fraser-Liggett C.M."/>
            <person name="Haas B.J."/>
            <person name="Inman J.M."/>
            <person name="Kent R."/>
            <person name="Lemieux S."/>
            <person name="Malavazi I."/>
            <person name="Orvis J."/>
            <person name="Roemer T."/>
            <person name="Ronning C.M."/>
            <person name="Sundaram J.P."/>
            <person name="Sutton G."/>
            <person name="Turner G."/>
            <person name="Venter J.C."/>
            <person name="White O.R."/>
            <person name="Whitty B.R."/>
            <person name="Youngman P."/>
            <person name="Wolfe K.H."/>
            <person name="Goldman G.H."/>
            <person name="Wortman J.R."/>
            <person name="Jiang B."/>
            <person name="Denning D.W."/>
            <person name="Nierman W.C."/>
        </authorList>
    </citation>
    <scope>NUCLEOTIDE SEQUENCE [LARGE SCALE GENOMIC DNA]</scope>
    <source>
        <strain evidence="18">ATCC 1007 / CBS 513.65 / DSM 816 / NCTC 3887 / NRRL 1</strain>
    </source>
</reference>
<feature type="region of interest" description="Disordered" evidence="13">
    <location>
        <begin position="1073"/>
        <end position="1096"/>
    </location>
</feature>
<dbReference type="SMART" id="SM00270">
    <property type="entry name" value="ChtBD1"/>
    <property type="match status" value="2"/>
</dbReference>
<evidence type="ECO:0000256" key="14">
    <source>
        <dbReference type="SAM" id="SignalP"/>
    </source>
</evidence>
<dbReference type="HOGENOM" id="CLU_001837_1_0_1"/>
<dbReference type="Pfam" id="PF00187">
    <property type="entry name" value="Chitin_bind_1"/>
    <property type="match status" value="1"/>
</dbReference>
<dbReference type="STRING" id="344612.A1CPL5"/>
<dbReference type="Gene3D" id="3.20.20.80">
    <property type="entry name" value="Glycosidases"/>
    <property type="match status" value="1"/>
</dbReference>
<dbReference type="KEGG" id="act:ACLA_023000"/>
<evidence type="ECO:0000256" key="13">
    <source>
        <dbReference type="SAM" id="MobiDB-lite"/>
    </source>
</evidence>
<gene>
    <name evidence="17" type="ORF">ACLA_023000</name>
</gene>
<dbReference type="InterPro" id="IPR029070">
    <property type="entry name" value="Chitinase_insertion_sf"/>
</dbReference>
<dbReference type="CDD" id="cd00035">
    <property type="entry name" value="ChtBD1"/>
    <property type="match status" value="1"/>
</dbReference>
<keyword evidence="7" id="KW-0843">Virulence</keyword>
<evidence type="ECO:0000256" key="11">
    <source>
        <dbReference type="PROSITE-ProRule" id="PRU00261"/>
    </source>
</evidence>
<accession>A1CPL5</accession>
<keyword evidence="10" id="KW-0624">Polysaccharide degradation</keyword>
<dbReference type="GO" id="GO:0006032">
    <property type="term" value="P:chitin catabolic process"/>
    <property type="evidence" value="ECO:0007669"/>
    <property type="project" value="UniProtKB-KW"/>
</dbReference>
<evidence type="ECO:0000313" key="17">
    <source>
        <dbReference type="EMBL" id="EAW07586.1"/>
    </source>
</evidence>
<feature type="domain" description="Chitin-binding type-1" evidence="15">
    <location>
        <begin position="60"/>
        <end position="108"/>
    </location>
</feature>
<feature type="domain" description="GH18" evidence="16">
    <location>
        <begin position="114"/>
        <end position="473"/>
    </location>
</feature>
<dbReference type="InterPro" id="IPR036861">
    <property type="entry name" value="Endochitinase-like_sf"/>
</dbReference>
<dbReference type="InterPro" id="IPR001002">
    <property type="entry name" value="Chitin-bd_1"/>
</dbReference>
<dbReference type="SUPFAM" id="SSF51445">
    <property type="entry name" value="(Trans)glycosidases"/>
    <property type="match status" value="1"/>
</dbReference>
<evidence type="ECO:0000256" key="2">
    <source>
        <dbReference type="ARBA" id="ARBA00008682"/>
    </source>
</evidence>
<dbReference type="GO" id="GO:0008843">
    <property type="term" value="F:endochitinase activity"/>
    <property type="evidence" value="ECO:0007669"/>
    <property type="project" value="UniProtKB-EC"/>
</dbReference>
<dbReference type="PROSITE" id="PS01095">
    <property type="entry name" value="GH18_1"/>
    <property type="match status" value="1"/>
</dbReference>
<feature type="disulfide bond" evidence="11">
    <location>
        <begin position="77"/>
        <end position="89"/>
    </location>
</feature>
<dbReference type="OMA" id="CCPPDNM"/>
<evidence type="ECO:0000256" key="3">
    <source>
        <dbReference type="ARBA" id="ARBA00012729"/>
    </source>
</evidence>
<dbReference type="EMBL" id="DS027059">
    <property type="protein sequence ID" value="EAW07586.1"/>
    <property type="molecule type" value="Genomic_DNA"/>
</dbReference>
<dbReference type="InterPro" id="IPR001579">
    <property type="entry name" value="Glyco_hydro_18_chit_AS"/>
</dbReference>
<dbReference type="VEuPathDB" id="FungiDB:ACLA_023000"/>
<dbReference type="PANTHER" id="PTHR11177:SF333">
    <property type="entry name" value="CHITINASE"/>
    <property type="match status" value="1"/>
</dbReference>
<dbReference type="AlphaFoldDB" id="A1CPL5"/>
<evidence type="ECO:0000256" key="6">
    <source>
        <dbReference type="ARBA" id="ARBA00023024"/>
    </source>
</evidence>
<dbReference type="PANTHER" id="PTHR11177">
    <property type="entry name" value="CHITINASE"/>
    <property type="match status" value="1"/>
</dbReference>
<feature type="region of interest" description="Disordered" evidence="13">
    <location>
        <begin position="497"/>
        <end position="521"/>
    </location>
</feature>
<comment type="caution">
    <text evidence="11">Lacks conserved residue(s) required for the propagation of feature annotation.</text>
</comment>
<dbReference type="InterPro" id="IPR018371">
    <property type="entry name" value="Chitin-binding_1_CS"/>
</dbReference>
<dbReference type="Proteomes" id="UP000006701">
    <property type="component" value="Unassembled WGS sequence"/>
</dbReference>
<dbReference type="EC" id="3.2.1.14" evidence="3"/>
<evidence type="ECO:0000313" key="18">
    <source>
        <dbReference type="Proteomes" id="UP000006701"/>
    </source>
</evidence>
<keyword evidence="8" id="KW-0119">Carbohydrate metabolism</keyword>
<dbReference type="GeneID" id="4701372"/>
<feature type="signal peptide" evidence="14">
    <location>
        <begin position="1"/>
        <end position="20"/>
    </location>
</feature>
<comment type="catalytic activity">
    <reaction evidence="1">
        <text>Random endo-hydrolysis of N-acetyl-beta-D-glucosaminide (1-&gt;4)-beta-linkages in chitin and chitodextrins.</text>
        <dbReference type="EC" id="3.2.1.14"/>
    </reaction>
</comment>
<keyword evidence="5 12" id="KW-0378">Hydrolase</keyword>
<feature type="compositionally biased region" description="Polar residues" evidence="13">
    <location>
        <begin position="1073"/>
        <end position="1090"/>
    </location>
</feature>
<dbReference type="SUPFAM" id="SSF54556">
    <property type="entry name" value="Chitinase insertion domain"/>
    <property type="match status" value="1"/>
</dbReference>
<dbReference type="PROSITE" id="PS00026">
    <property type="entry name" value="CHIT_BIND_I_1"/>
    <property type="match status" value="1"/>
</dbReference>
<dbReference type="InterPro" id="IPR017853">
    <property type="entry name" value="GH"/>
</dbReference>
<dbReference type="Gene3D" id="3.10.50.10">
    <property type="match status" value="1"/>
</dbReference>
<dbReference type="SMART" id="SM00636">
    <property type="entry name" value="Glyco_18"/>
    <property type="match status" value="1"/>
</dbReference>
<evidence type="ECO:0000256" key="10">
    <source>
        <dbReference type="ARBA" id="ARBA00023326"/>
    </source>
</evidence>
<evidence type="ECO:0000256" key="5">
    <source>
        <dbReference type="ARBA" id="ARBA00022801"/>
    </source>
</evidence>
<evidence type="ECO:0000256" key="1">
    <source>
        <dbReference type="ARBA" id="ARBA00000822"/>
    </source>
</evidence>
<keyword evidence="9 12" id="KW-0326">Glycosidase</keyword>
<organism evidence="17 18">
    <name type="scientific">Aspergillus clavatus (strain ATCC 1007 / CBS 513.65 / DSM 816 / NCTC 3887 / NRRL 1 / QM 1276 / 107)</name>
    <dbReference type="NCBI Taxonomy" id="344612"/>
    <lineage>
        <taxon>Eukaryota</taxon>
        <taxon>Fungi</taxon>
        <taxon>Dikarya</taxon>
        <taxon>Ascomycota</taxon>
        <taxon>Pezizomycotina</taxon>
        <taxon>Eurotiomycetes</taxon>
        <taxon>Eurotiomycetidae</taxon>
        <taxon>Eurotiales</taxon>
        <taxon>Aspergillaceae</taxon>
        <taxon>Aspergillus</taxon>
        <taxon>Aspergillus subgen. Fumigati</taxon>
    </lineage>
</organism>
<dbReference type="PROSITE" id="PS51910">
    <property type="entry name" value="GH18_2"/>
    <property type="match status" value="1"/>
</dbReference>
<evidence type="ECO:0000256" key="9">
    <source>
        <dbReference type="ARBA" id="ARBA00023295"/>
    </source>
</evidence>
<keyword evidence="6" id="KW-0146">Chitin degradation</keyword>
<protein>
    <recommendedName>
        <fullName evidence="3">chitinase</fullName>
        <ecNumber evidence="3">3.2.1.14</ecNumber>
    </recommendedName>
</protein>
<evidence type="ECO:0000259" key="15">
    <source>
        <dbReference type="PROSITE" id="PS50941"/>
    </source>
</evidence>
<proteinExistence type="inferred from homology"/>
<dbReference type="OrthoDB" id="73875at2759"/>
<name>A1CPL5_ASPCL</name>
<comment type="similarity">
    <text evidence="2">Belongs to the glycosyl hydrolase 18 family. Chitinase class V subfamily.</text>
</comment>
<dbReference type="GO" id="GO:0008061">
    <property type="term" value="F:chitin binding"/>
    <property type="evidence" value="ECO:0007669"/>
    <property type="project" value="UniProtKB-UniRule"/>
</dbReference>
<dbReference type="InterPro" id="IPR001223">
    <property type="entry name" value="Glyco_hydro18_cat"/>
</dbReference>
<evidence type="ECO:0000256" key="8">
    <source>
        <dbReference type="ARBA" id="ARBA00023277"/>
    </source>
</evidence>
<dbReference type="InterPro" id="IPR011583">
    <property type="entry name" value="Chitinase_II/V-like_cat"/>
</dbReference>
<dbReference type="Pfam" id="PF00704">
    <property type="entry name" value="Glyco_hydro_18"/>
    <property type="match status" value="1"/>
</dbReference>
<sequence length="1096" mass="119467">MNWTALLWLCLASCLQLVFAQDYTCSATKPCAIGCCSNTGVCGLGPNFCGETCISNCDRKSECNPGWGLEWSASQNCPLNVCCSKFGFCGTTDEFCGDNKVQAPQCSSGSSSSKRTVGYYEGWSVTRSCDRMYPESIPIGSYTHLNFAFAFIDPVTFKVAQMSPGDEELYKRFTGLKSLYPDLETWISIGGWSMNDPDQPTASTFSDLAGSADAQAKFFASLISFMETYGFDGVDIDWEYPVAAERSGKPSDYQNFPAFLRNLRSALSGTGHKYGISITIPSSYWYLQHFDVVEIEKTIDWFNMMSYDLHGTWDGQNQYTGPYLKAHTNITEIDQALNLLWRNNINPDHVTLGLGFYGRSFTLTDPSCTKPGCTFSSGGNAGPCTASVGTLSYSEIEKIVANGAKVELDAEAAVKIVTWGGNQWVSYDDAETLKLKLNYANNHCLGGTMVWAASTDDSQGSAANALSKLTGRSVISLAASSSSTEQVQSCRLSECGQECPSGLKPAQRSDGKNRGNTGTNTGCPKGQSRLYCCPPDNMPTCTWRGGAPFCNGKCHDGEVEVSSSWSGTGQSCWTGHKVLCCQQNAANAAAAKCKWYGSAPFCSAPFNTASCPSGRQRLTYSSFGAGGEEPCITGQKAFCCDQPAPYENCDWYYHGGKARGAIPFVCTGECPAGKASIATDPSGCFSGYGSFCCDSPATTNDPLVAAFSDRLAKFAKNPVCKASDRQYSKRDESNTTLALAKRHDLAPSDWSGIMLQVTALALGRSGTYQSSLMASQFNETYGEPFGLTLDQIHRFFDDAPLVDTNSRTESLMCLGRNAGNQVEDYERTRSSVCVRPCSSARSKRGSIGETQSGARRTDLLVARNILQTEESISGGGGIEPSWRYIVDGIIAGHLPLVYEQLIRTNSGENILEIVWQITDSSYQETAADRFVAFHFHFEHLINRGGVNRAGIYAVVAFHGQEYASGYQFARVDGNAHHGDNRRAHIMECNTGSEANQHTIYWYPGDLPNSASAGLPQWAQAITRFGNYLYDEDLITEETFTGAQRGQLTTYTIPNDPCPGRHYVDWGTYHQSRQFTPNGNARGQWETQDTQNDNDEV</sequence>
<dbReference type="GO" id="GO:0000272">
    <property type="term" value="P:polysaccharide catabolic process"/>
    <property type="evidence" value="ECO:0007669"/>
    <property type="project" value="UniProtKB-KW"/>
</dbReference>
<keyword evidence="18" id="KW-1185">Reference proteome</keyword>
<evidence type="ECO:0000256" key="12">
    <source>
        <dbReference type="RuleBase" id="RU000489"/>
    </source>
</evidence>
<dbReference type="InterPro" id="IPR050314">
    <property type="entry name" value="Glycosyl_Hydrlase_18"/>
</dbReference>
<feature type="chain" id="PRO_5002633308" description="chitinase" evidence="14">
    <location>
        <begin position="21"/>
        <end position="1096"/>
    </location>
</feature>
<dbReference type="eggNOG" id="KOG2806">
    <property type="taxonomic scope" value="Eukaryota"/>
</dbReference>
<feature type="disulfide bond" evidence="11">
    <location>
        <begin position="82"/>
        <end position="96"/>
    </location>
</feature>
<keyword evidence="14" id="KW-0732">Signal</keyword>
<dbReference type="PROSITE" id="PS50941">
    <property type="entry name" value="CHIT_BIND_I_2"/>
    <property type="match status" value="1"/>
</dbReference>
<dbReference type="RefSeq" id="XP_001269012.1">
    <property type="nucleotide sequence ID" value="XM_001269011.1"/>
</dbReference>
<dbReference type="SUPFAM" id="SSF57016">
    <property type="entry name" value="Plant lectins/antimicrobial peptides"/>
    <property type="match status" value="1"/>
</dbReference>
<evidence type="ECO:0000259" key="16">
    <source>
        <dbReference type="PROSITE" id="PS51910"/>
    </source>
</evidence>
<evidence type="ECO:0000256" key="4">
    <source>
        <dbReference type="ARBA" id="ARBA00022669"/>
    </source>
</evidence>
<evidence type="ECO:0000256" key="7">
    <source>
        <dbReference type="ARBA" id="ARBA00023026"/>
    </source>
</evidence>